<organism evidence="2 3">
    <name type="scientific">Naumannella halotolerans</name>
    <dbReference type="NCBI Taxonomy" id="993414"/>
    <lineage>
        <taxon>Bacteria</taxon>
        <taxon>Bacillati</taxon>
        <taxon>Actinomycetota</taxon>
        <taxon>Actinomycetes</taxon>
        <taxon>Propionibacteriales</taxon>
        <taxon>Propionibacteriaceae</taxon>
        <taxon>Naumannella</taxon>
    </lineage>
</organism>
<dbReference type="EMBL" id="SOAW01000001">
    <property type="protein sequence ID" value="TDT32464.1"/>
    <property type="molecule type" value="Genomic_DNA"/>
</dbReference>
<feature type="domain" description="SAF" evidence="1">
    <location>
        <begin position="43"/>
        <end position="105"/>
    </location>
</feature>
<protein>
    <submittedName>
        <fullName evidence="2">Flp pilus assembly protein CpaB</fullName>
    </submittedName>
</protein>
<evidence type="ECO:0000313" key="3">
    <source>
        <dbReference type="Proteomes" id="UP000295371"/>
    </source>
</evidence>
<evidence type="ECO:0000259" key="1">
    <source>
        <dbReference type="SMART" id="SM00858"/>
    </source>
</evidence>
<dbReference type="Pfam" id="PF08666">
    <property type="entry name" value="SAF"/>
    <property type="match status" value="1"/>
</dbReference>
<reference evidence="2 3" key="1">
    <citation type="submission" date="2019-03" db="EMBL/GenBank/DDBJ databases">
        <title>Genomic Encyclopedia of Archaeal and Bacterial Type Strains, Phase II (KMG-II): from individual species to whole genera.</title>
        <authorList>
            <person name="Goeker M."/>
        </authorList>
    </citation>
    <scope>NUCLEOTIDE SEQUENCE [LARGE SCALE GENOMIC DNA]</scope>
    <source>
        <strain evidence="2 3">DSM 24323</strain>
    </source>
</reference>
<dbReference type="InterPro" id="IPR013974">
    <property type="entry name" value="SAF"/>
</dbReference>
<dbReference type="SMART" id="SM00858">
    <property type="entry name" value="SAF"/>
    <property type="match status" value="1"/>
</dbReference>
<keyword evidence="3" id="KW-1185">Reference proteome</keyword>
<proteinExistence type="predicted"/>
<dbReference type="AlphaFoldDB" id="A0A4R7J5H7"/>
<name>A0A4R7J5H7_9ACTN</name>
<sequence length="207" mass="20949">MAQPITRLTRWLSWHRRPVAAGAAALAVFSMTMALRPPEPAQTPVVVTRADLPGGHRLTAADLQPAQWPVELAPAASLPDPEPLVGRTLTAPLSAGSPVTQVSVVSEDSAAAALGMVIAPVRLSDAELVSLLQPGERVDLIGVDETGTTTVIAEGARLVSVPAPTGSGGGLGPSTADSSLILVEVPEATAVSLTTAANSGPLSAVLR</sequence>
<evidence type="ECO:0000313" key="2">
    <source>
        <dbReference type="EMBL" id="TDT32464.1"/>
    </source>
</evidence>
<dbReference type="CDD" id="cd11614">
    <property type="entry name" value="SAF_CpaB_FlgA_like"/>
    <property type="match status" value="1"/>
</dbReference>
<dbReference type="NCBIfam" id="TIGR03177">
    <property type="entry name" value="pilus_cpaB"/>
    <property type="match status" value="1"/>
</dbReference>
<dbReference type="OrthoDB" id="3728828at2"/>
<comment type="caution">
    <text evidence="2">The sequence shown here is derived from an EMBL/GenBank/DDBJ whole genome shotgun (WGS) entry which is preliminary data.</text>
</comment>
<dbReference type="RefSeq" id="WP_133753105.1">
    <property type="nucleotide sequence ID" value="NZ_CP171129.1"/>
</dbReference>
<dbReference type="InterPro" id="IPR017592">
    <property type="entry name" value="Pilus_assmbl_Flp-typ_CpaB"/>
</dbReference>
<dbReference type="Proteomes" id="UP000295371">
    <property type="component" value="Unassembled WGS sequence"/>
</dbReference>
<accession>A0A4R7J5H7</accession>
<gene>
    <name evidence="2" type="ORF">CLV29_0040</name>
</gene>